<proteinExistence type="predicted"/>
<evidence type="ECO:0000313" key="2">
    <source>
        <dbReference type="Proteomes" id="UP000243006"/>
    </source>
</evidence>
<accession>A0A1Y3F274</accession>
<organism evidence="1 2">
    <name type="scientific">Trichinella nativa</name>
    <dbReference type="NCBI Taxonomy" id="6335"/>
    <lineage>
        <taxon>Eukaryota</taxon>
        <taxon>Metazoa</taxon>
        <taxon>Ecdysozoa</taxon>
        <taxon>Nematoda</taxon>
        <taxon>Enoplea</taxon>
        <taxon>Dorylaimia</taxon>
        <taxon>Trichinellida</taxon>
        <taxon>Trichinellidae</taxon>
        <taxon>Trichinella</taxon>
    </lineage>
</organism>
<dbReference type="AlphaFoldDB" id="A0A1Y3F274"/>
<name>A0A1Y3F274_9BILA</name>
<protein>
    <submittedName>
        <fullName evidence="1">Uncharacterized protein</fullName>
    </submittedName>
</protein>
<sequence length="67" mass="7536">MGEIISPFDSCVADKERENFAIFEGEPKTFIASPPSKPPHSCTRRSFDCCTGTFSPKRYKNSCRSNK</sequence>
<comment type="caution">
    <text evidence="1">The sequence shown here is derived from an EMBL/GenBank/DDBJ whole genome shotgun (WGS) entry which is preliminary data.</text>
</comment>
<dbReference type="EMBL" id="LVZM01000505">
    <property type="protein sequence ID" value="OUC49749.1"/>
    <property type="molecule type" value="Genomic_DNA"/>
</dbReference>
<evidence type="ECO:0000313" key="1">
    <source>
        <dbReference type="EMBL" id="OUC49749.1"/>
    </source>
</evidence>
<reference evidence="1 2" key="1">
    <citation type="submission" date="2015-04" db="EMBL/GenBank/DDBJ databases">
        <title>Draft genome of the roundworm Trichinella nativa.</title>
        <authorList>
            <person name="Mitreva M."/>
        </authorList>
    </citation>
    <scope>NUCLEOTIDE SEQUENCE [LARGE SCALE GENOMIC DNA]</scope>
    <source>
        <strain evidence="1 2">ISS45</strain>
    </source>
</reference>
<gene>
    <name evidence="1" type="ORF">D917_05096</name>
</gene>
<dbReference type="Proteomes" id="UP000243006">
    <property type="component" value="Unassembled WGS sequence"/>
</dbReference>